<accession>A0A2R5GQH1</accession>
<dbReference type="SUPFAM" id="SSF52279">
    <property type="entry name" value="Beta-D-glucan exohydrolase, C-terminal domain"/>
    <property type="match status" value="1"/>
</dbReference>
<dbReference type="EMBL" id="BEYU01000144">
    <property type="protein sequence ID" value="GBG33126.1"/>
    <property type="molecule type" value="Genomic_DNA"/>
</dbReference>
<dbReference type="InterPro" id="IPR044993">
    <property type="entry name" value="BXL"/>
</dbReference>
<organism evidence="10 11">
    <name type="scientific">Hondaea fermentalgiana</name>
    <dbReference type="NCBI Taxonomy" id="2315210"/>
    <lineage>
        <taxon>Eukaryota</taxon>
        <taxon>Sar</taxon>
        <taxon>Stramenopiles</taxon>
        <taxon>Bigyra</taxon>
        <taxon>Labyrinthulomycetes</taxon>
        <taxon>Thraustochytrida</taxon>
        <taxon>Thraustochytriidae</taxon>
        <taxon>Hondaea</taxon>
    </lineage>
</organism>
<evidence type="ECO:0000259" key="7">
    <source>
        <dbReference type="Pfam" id="PF00933"/>
    </source>
</evidence>
<keyword evidence="3" id="KW-0378">Hydrolase</keyword>
<feature type="region of interest" description="Disordered" evidence="5">
    <location>
        <begin position="1"/>
        <end position="30"/>
    </location>
</feature>
<feature type="transmembrane region" description="Helical" evidence="6">
    <location>
        <begin position="2510"/>
        <end position="2531"/>
    </location>
</feature>
<name>A0A2R5GQH1_9STRA</name>
<feature type="transmembrane region" description="Helical" evidence="6">
    <location>
        <begin position="35"/>
        <end position="57"/>
    </location>
</feature>
<feature type="transmembrane region" description="Helical" evidence="6">
    <location>
        <begin position="2565"/>
        <end position="2586"/>
    </location>
</feature>
<dbReference type="GO" id="GO:0045493">
    <property type="term" value="P:xylan catabolic process"/>
    <property type="evidence" value="ECO:0007669"/>
    <property type="project" value="InterPro"/>
</dbReference>
<feature type="transmembrane region" description="Helical" evidence="6">
    <location>
        <begin position="2681"/>
        <end position="2699"/>
    </location>
</feature>
<comment type="similarity">
    <text evidence="1">Belongs to the glycosyl hydrolase 3 family.</text>
</comment>
<dbReference type="Pfam" id="PF01915">
    <property type="entry name" value="Glyco_hydro_3_C"/>
    <property type="match status" value="1"/>
</dbReference>
<evidence type="ECO:0000256" key="6">
    <source>
        <dbReference type="SAM" id="Phobius"/>
    </source>
</evidence>
<comment type="caution">
    <text evidence="10">The sequence shown here is derived from an EMBL/GenBank/DDBJ whole genome shotgun (WGS) entry which is preliminary data.</text>
</comment>
<evidence type="ECO:0000256" key="4">
    <source>
        <dbReference type="ARBA" id="ARBA00023295"/>
    </source>
</evidence>
<dbReference type="PANTHER" id="PTHR42721:SF3">
    <property type="entry name" value="BETA-D-XYLOSIDASE 5-RELATED"/>
    <property type="match status" value="1"/>
</dbReference>
<feature type="transmembrane region" description="Helical" evidence="6">
    <location>
        <begin position="2478"/>
        <end position="2498"/>
    </location>
</feature>
<dbReference type="Proteomes" id="UP000241890">
    <property type="component" value="Unassembled WGS sequence"/>
</dbReference>
<evidence type="ECO:0000256" key="1">
    <source>
        <dbReference type="ARBA" id="ARBA00005336"/>
    </source>
</evidence>
<feature type="transmembrane region" description="Helical" evidence="6">
    <location>
        <begin position="1715"/>
        <end position="1736"/>
    </location>
</feature>
<dbReference type="Gene3D" id="2.10.50.10">
    <property type="entry name" value="Tumor Necrosis Factor Receptor, subunit A, domain 2"/>
    <property type="match status" value="3"/>
</dbReference>
<dbReference type="InterPro" id="IPR011641">
    <property type="entry name" value="Tyr-kin_ephrin_A/B_rcpt-like"/>
</dbReference>
<evidence type="ECO:0000256" key="5">
    <source>
        <dbReference type="SAM" id="MobiDB-lite"/>
    </source>
</evidence>
<feature type="domain" description="Glycoside hydrolase family 3 N-terminal" evidence="7">
    <location>
        <begin position="184"/>
        <end position="425"/>
    </location>
</feature>
<dbReference type="Gene3D" id="3.20.20.300">
    <property type="entry name" value="Glycoside hydrolase, family 3, N-terminal domain"/>
    <property type="match status" value="1"/>
</dbReference>
<dbReference type="InterPro" id="IPR001764">
    <property type="entry name" value="Glyco_hydro_3_N"/>
</dbReference>
<dbReference type="OrthoDB" id="65776at2759"/>
<protein>
    <submittedName>
        <fullName evidence="10">Beta-D-xylosidase 1</fullName>
    </submittedName>
</protein>
<dbReference type="SUPFAM" id="SSF57184">
    <property type="entry name" value="Growth factor receptor domain"/>
    <property type="match status" value="1"/>
</dbReference>
<dbReference type="InterPro" id="IPR002772">
    <property type="entry name" value="Glyco_hydro_3_C"/>
</dbReference>
<feature type="domain" description="Tyrosine-protein kinase ephrin type A/B receptor-like" evidence="9">
    <location>
        <begin position="2322"/>
        <end position="2363"/>
    </location>
</feature>
<evidence type="ECO:0000259" key="9">
    <source>
        <dbReference type="Pfam" id="PF07699"/>
    </source>
</evidence>
<dbReference type="InterPro" id="IPR009030">
    <property type="entry name" value="Growth_fac_rcpt_cys_sf"/>
</dbReference>
<evidence type="ECO:0000313" key="10">
    <source>
        <dbReference type="EMBL" id="GBG33126.1"/>
    </source>
</evidence>
<dbReference type="InterPro" id="IPR013517">
    <property type="entry name" value="FG-GAP"/>
</dbReference>
<feature type="compositionally biased region" description="Basic and acidic residues" evidence="5">
    <location>
        <begin position="2752"/>
        <end position="2766"/>
    </location>
</feature>
<dbReference type="InterPro" id="IPR017853">
    <property type="entry name" value="GH"/>
</dbReference>
<feature type="region of interest" description="Disordered" evidence="5">
    <location>
        <begin position="2805"/>
        <end position="2824"/>
    </location>
</feature>
<feature type="transmembrane region" description="Helical" evidence="6">
    <location>
        <begin position="1622"/>
        <end position="1643"/>
    </location>
</feature>
<dbReference type="SUPFAM" id="SSF69318">
    <property type="entry name" value="Integrin alpha N-terminal domain"/>
    <property type="match status" value="3"/>
</dbReference>
<keyword evidence="4" id="KW-0326">Glycosidase</keyword>
<dbReference type="InterPro" id="IPR013783">
    <property type="entry name" value="Ig-like_fold"/>
</dbReference>
<dbReference type="GO" id="GO:0046556">
    <property type="term" value="F:alpha-L-arabinofuranosidase activity"/>
    <property type="evidence" value="ECO:0007669"/>
    <property type="project" value="TreeGrafter"/>
</dbReference>
<feature type="transmembrane region" description="Helical" evidence="6">
    <location>
        <begin position="1548"/>
        <end position="1572"/>
    </location>
</feature>
<evidence type="ECO:0000256" key="3">
    <source>
        <dbReference type="ARBA" id="ARBA00022801"/>
    </source>
</evidence>
<keyword evidence="6" id="KW-0812">Transmembrane</keyword>
<dbReference type="GO" id="GO:0031222">
    <property type="term" value="P:arabinan catabolic process"/>
    <property type="evidence" value="ECO:0007669"/>
    <property type="project" value="TreeGrafter"/>
</dbReference>
<proteinExistence type="inferred from homology"/>
<evidence type="ECO:0000256" key="2">
    <source>
        <dbReference type="ARBA" id="ARBA00022729"/>
    </source>
</evidence>
<dbReference type="InterPro" id="IPR036881">
    <property type="entry name" value="Glyco_hydro_3_C_sf"/>
</dbReference>
<feature type="transmembrane region" description="Helical" evidence="6">
    <location>
        <begin position="1655"/>
        <end position="1675"/>
    </location>
</feature>
<dbReference type="Pfam" id="PF00933">
    <property type="entry name" value="Glyco_hydro_3"/>
    <property type="match status" value="1"/>
</dbReference>
<dbReference type="Gene3D" id="2.60.40.10">
    <property type="entry name" value="Immunoglobulins"/>
    <property type="match status" value="1"/>
</dbReference>
<keyword evidence="6" id="KW-1133">Transmembrane helix</keyword>
<dbReference type="SUPFAM" id="SSF51445">
    <property type="entry name" value="(Trans)glycosidases"/>
    <property type="match status" value="1"/>
</dbReference>
<dbReference type="InterPro" id="IPR028994">
    <property type="entry name" value="Integrin_alpha_N"/>
</dbReference>
<reference evidence="10 11" key="1">
    <citation type="submission" date="2017-12" db="EMBL/GenBank/DDBJ databases">
        <title>Sequencing, de novo assembly and annotation of complete genome of a new Thraustochytrid species, strain FCC1311.</title>
        <authorList>
            <person name="Sedici K."/>
            <person name="Godart F."/>
            <person name="Aiese Cigliano R."/>
            <person name="Sanseverino W."/>
            <person name="Barakat M."/>
            <person name="Ortet P."/>
            <person name="Marechal E."/>
            <person name="Cagnac O."/>
            <person name="Amato A."/>
        </authorList>
    </citation>
    <scope>NUCLEOTIDE SEQUENCE [LARGE SCALE GENOMIC DNA]</scope>
</reference>
<feature type="domain" description="Glycoside hydrolase family 3 C-terminal" evidence="8">
    <location>
        <begin position="471"/>
        <end position="714"/>
    </location>
</feature>
<dbReference type="Pfam" id="PF13517">
    <property type="entry name" value="FG-GAP_3"/>
    <property type="match status" value="3"/>
</dbReference>
<feature type="transmembrane region" description="Helical" evidence="6">
    <location>
        <begin position="2650"/>
        <end position="2669"/>
    </location>
</feature>
<dbReference type="GO" id="GO:0009044">
    <property type="term" value="F:xylan 1,4-beta-xylosidase activity"/>
    <property type="evidence" value="ECO:0007669"/>
    <property type="project" value="InterPro"/>
</dbReference>
<dbReference type="InParanoid" id="A0A2R5GQH1"/>
<feature type="region of interest" description="Disordered" evidence="5">
    <location>
        <begin position="2736"/>
        <end position="2767"/>
    </location>
</feature>
<keyword evidence="6" id="KW-0472">Membrane</keyword>
<keyword evidence="2" id="KW-0732">Signal</keyword>
<evidence type="ECO:0000313" key="11">
    <source>
        <dbReference type="Proteomes" id="UP000241890"/>
    </source>
</evidence>
<feature type="transmembrane region" description="Helical" evidence="6">
    <location>
        <begin position="1800"/>
        <end position="1818"/>
    </location>
</feature>
<dbReference type="PANTHER" id="PTHR42721">
    <property type="entry name" value="SUGAR HYDROLASE-RELATED"/>
    <property type="match status" value="1"/>
</dbReference>
<dbReference type="InterPro" id="IPR036962">
    <property type="entry name" value="Glyco_hydro_3_N_sf"/>
</dbReference>
<dbReference type="Gene3D" id="3.40.50.1700">
    <property type="entry name" value="Glycoside hydrolase family 3 C-terminal domain"/>
    <property type="match status" value="1"/>
</dbReference>
<evidence type="ECO:0000259" key="8">
    <source>
        <dbReference type="Pfam" id="PF01915"/>
    </source>
</evidence>
<feature type="domain" description="Tyrosine-protein kinase ephrin type A/B receptor-like" evidence="9">
    <location>
        <begin position="2198"/>
        <end position="2245"/>
    </location>
</feature>
<feature type="transmembrane region" description="Helical" evidence="6">
    <location>
        <begin position="2711"/>
        <end position="2729"/>
    </location>
</feature>
<dbReference type="Pfam" id="PF07699">
    <property type="entry name" value="Ephrin_rec_like"/>
    <property type="match status" value="2"/>
</dbReference>
<gene>
    <name evidence="10" type="ORF">FCC1311_093502</name>
</gene>
<feature type="transmembrane region" description="Helical" evidence="6">
    <location>
        <begin position="2452"/>
        <end position="2472"/>
    </location>
</feature>
<sequence length="2824" mass="308905">MQALREPLAAPPTSPRSSVPTPLAKAEEEEEKRTFGVGVVAVAAVVVIVVFAIAAGGGGDIRAILDKVSWTGAENLRANDGKEGVQQATDRHQFQQRHPKTWNPCLAASADAPPPFPWCDRSLSVEGRAQTLVKALRLDEKASLMGNDAKEVPRLNISFYEWWSEGLHGVADSPGVAFVEPCAHATSFPQVLTTAAALNRTLVRKIAAAISTEARAFNNAGRASLTYWTPNINVFRDPRWGRGQETPGEDPYVNGQYAADFVRAFQEDEADPSRLKNSACCKHFAAYSIENWHGHDRFSFNGVVSPRDLHETYLPAFERCVKDGRVSALMCSYNAMNGVPSCVNGDLMDELARRKWGFQGYITGDCGAVDNLFYKFHFQNHTEEEIVRDTLRAQVDIDCGGFLPQHLVAAVQEGVVPEDLVDRALLNLFQVQIRLGIFDADELQPFRRIGPEAIDTPAHRTLALEAARQGMILLKNAQNALPLDSRALAKADVVALIGPHATSTKALQGNYFGVAPFFVSIEDGLCAYAKSLQVFQGCALDSSVAKEHQDDHDFDIAVEAAGQAAQTILAIGIGQDQEAEGLDRTSLRLPGRQEELVKRVARAARVAGKPPVIVVVVAGGAIDLSSTLSDEHVGAVLWAGYPGQSGGTAVAETIFGDNNPSGRLTQTFYPESFVSSVPMDRMDMHPSDEEDFPGRTYRFYKGPVVLPFGHGLSYTTFAYEIRPFELQSKHSARFTVKVHNTGCHAGAHVSLAYLRPPRSAADAGIHGDLIRKLHTFHRTGVLAPGDTESFEVSILLKRDLVLYPGTNDTAARSLDNGHDPWTLELQGSDPLAFITETDAFGNLVQSGDIIYGGKNGVVSLLIRNGNAVLLTIKDSTEMLSYVLDHESDVFDYGKQKRISWNSDANPLSDCQSSHTFADIDGDGEPDWIIPCVKGSTNTLRFFKTPDFEGDGYAILLEEKDEATFALGDVGVVAGDNTEPVLRVQVSDFTGDGLNDLVLVLASGELHFWPNVGSPDRQKWKKGFQMSVPTEARVLDIALSDIDGDGLIDVFVLDENRVQLLLNVGRPSWPQFSAPENPERVYTIAGLPTCSEPVVKECATSFLVADIFGKGCDEIFIRGKEQVWYFARTASYLASFSLVNDESIDSYLEPWGLNHCLSSASVNFVDYDNDGDSDVICVWHFNDTHGAMTFIRNEDYQRFTLVKGAAASSHGSPAEFFELGDISHLEDARKSAAFFVDLDNDGDLDMVLTGRNSGYDFIVKLFENDEGNFIQVPDHQDPFRSLEDDTSYTYYITLGYAIPGELYAFFVENGVEGLNVRYRYVHNQEANSRFGLFANAEDSAFSFGSPGSLVFVDFDNDNHAEAVVSMTSKPTTEKLRILRNINNESFMEVSLPSTIEFPNAAIIAVADLDGDGDLDIVTWDSPRFIPIINTAIDCASQCSALSCDSYEKLRIGANCSKEGLVIEMLLIKQHYWRIANTSLDVRACPEPVFCEPTALKRSSAASTSTQDPYCSPHHIGTLCASCEDGFALDGRSRCRECDSARKSQDMAKAVAWAGIVLILTLAPAIFVIFTSIARQRAATEAKTKQRCFSCTVVSCIGSCTRASGSPGSFLQRFVAASRGKALIFLKFAQIVLEVGTIVGMISYGGTAVTAIVNANVELFVLMYPGISATILSVFVYDSISYYESDANGNPDPWPFRVLQRDPTIDFDSDISRSMRVYAGVMIGVYPVGVVLFLAAGIHMERRFGKKYSEAQGWRGVLMTAARCVQRKYRSGLGWYACLELIRRLMLTSGFLLMLLASFRVASNYLIASSVFFMCVLLYFKPYARPDDECFEIISQVLLVALALGVNSLTGVSLITPTTTSPVLDWVMPCIEGSNNVLRFFENPLQSQGESESIVLRPKDNAVFVIGDLGRGSGDNADVVLRVQFSDFTGDGLNDLVFVLASGEIHFWPNVGTADRQKWEQGFAMAAPSTGLVIDVTVSDIDGDGLIDVLLLAEDGVRLVKNAGRSSWPIFAIPDNPERVFNIVGFPDCTNSLLSVCANSFFVADIFGKGYDEIVIFSNQNVWYFSRSVPELASFSFVDDASIDDFLEPWGLENCVSHHLVNFVDYDGDGDDDLLCVGNINETHGFITYIRNEDYHRFVHVAGGPVDVDSDGRMEAVILTLFYGRVATRLLSQCGCTGTFVRDLASSNEDQIGDCTCAPGTTFKAETNSCESCPRGFYKPSYGLDACARCPNWSDTTEPGAVSKVQCKCETTFEVHEDACTCGPGFELDTSNNICRECRLGHNKSSLGAESCAKCPKGFTTFSSGQTDCEAEYCELGYERDPNAQVCVPCPRGYFRQDPTAAACYPCPADRGSTASTGTIRSSECVAGIGFVVSENETSALSCDAYEKLRAGANCTEDGLVIEMLPIKQHFWRIANTSLDVRACPEPAFCEPAASARSNSAFASSQDPYYMAKVVIWAFIVLILTLALIFLKFAQIVFEVGTIVGIISYGGGSATVVLNVNAVRVFTELIVFMYPGISASVLSVFVYDSIAYFERDADGNPDPRPLRVLQRDPTIDFDSDVSQAMRVYAGVMIAIYPIGVVLLLATGIHMQKTSDAGKPRVRGWRSSLVTAARSVQEKYRRGLGWYACLELFRRLMLTSGFLLMLLVSFRLASNYLIATSMFFLSVLLYFKPYTREDDECFEIISHVLLVVLALGVNSLTRVSSITPSQTSPVVIWVCVLEIAAFVVSTLVGSTHDGVQDEGDIDGAESNVESAVEKPREPGENHNHTSFEMPSIELTMSGFGSSDRFVTIAPPNSPEPRQVAMWEEDASEDAHFSSEKTLSLSKT</sequence>
<dbReference type="SMART" id="SM01411">
    <property type="entry name" value="Ephrin_rec_like"/>
    <property type="match status" value="3"/>
</dbReference>
<keyword evidence="11" id="KW-1185">Reference proteome</keyword>